<organism evidence="9">
    <name type="scientific">Trypanosoma brucei</name>
    <dbReference type="NCBI Taxonomy" id="5691"/>
    <lineage>
        <taxon>Eukaryota</taxon>
        <taxon>Discoba</taxon>
        <taxon>Euglenozoa</taxon>
        <taxon>Kinetoplastea</taxon>
        <taxon>Metakinetoplastina</taxon>
        <taxon>Trypanosomatida</taxon>
        <taxon>Trypanosomatidae</taxon>
        <taxon>Trypanosoma</taxon>
    </lineage>
</organism>
<dbReference type="EMBL" id="KX700317">
    <property type="protein sequence ID" value="APD74273.1"/>
    <property type="molecule type" value="Genomic_DNA"/>
</dbReference>
<dbReference type="Gene3D" id="3.30.1680.30">
    <property type="match status" value="1"/>
</dbReference>
<evidence type="ECO:0000256" key="2">
    <source>
        <dbReference type="ARBA" id="ARBA00004609"/>
    </source>
</evidence>
<keyword evidence="6" id="KW-0325">Glycoprotein</keyword>
<feature type="domain" description="Trypanosome variant surface glycoprotein C-terminal" evidence="8">
    <location>
        <begin position="199"/>
        <end position="300"/>
    </location>
</feature>
<dbReference type="Pfam" id="PF10659">
    <property type="entry name" value="Trypan_glycop_C"/>
    <property type="match status" value="1"/>
</dbReference>
<dbReference type="InterPro" id="IPR019609">
    <property type="entry name" value="Variant_surf_glycoprt_trypan_C"/>
</dbReference>
<evidence type="ECO:0000259" key="8">
    <source>
        <dbReference type="Pfam" id="PF10659"/>
    </source>
</evidence>
<dbReference type="GO" id="GO:0098552">
    <property type="term" value="C:side of membrane"/>
    <property type="evidence" value="ECO:0007669"/>
    <property type="project" value="UniProtKB-KW"/>
</dbReference>
<keyword evidence="3" id="KW-1003">Cell membrane</keyword>
<evidence type="ECO:0000313" key="9">
    <source>
        <dbReference type="EMBL" id="APD74273.1"/>
    </source>
</evidence>
<proteinExistence type="predicted"/>
<protein>
    <submittedName>
        <fullName evidence="9">Variant surface glycoprotein 1125.2852</fullName>
    </submittedName>
</protein>
<keyword evidence="4" id="KW-0336">GPI-anchor</keyword>
<evidence type="ECO:0000256" key="1">
    <source>
        <dbReference type="ARBA" id="ARBA00002523"/>
    </source>
</evidence>
<evidence type="ECO:0000256" key="4">
    <source>
        <dbReference type="ARBA" id="ARBA00022622"/>
    </source>
</evidence>
<dbReference type="GO" id="GO:0005886">
    <property type="term" value="C:plasma membrane"/>
    <property type="evidence" value="ECO:0007669"/>
    <property type="project" value="UniProtKB-SubCell"/>
</dbReference>
<dbReference type="AlphaFoldDB" id="A0A1J0R8T6"/>
<comment type="subcellular location">
    <subcellularLocation>
        <location evidence="2">Cell membrane</location>
        <topology evidence="2">Lipid-anchor</topology>
        <topology evidence="2">GPI-anchor</topology>
    </subcellularLocation>
</comment>
<keyword evidence="7" id="KW-0449">Lipoprotein</keyword>
<reference evidence="9" key="1">
    <citation type="submission" date="2016-08" db="EMBL/GenBank/DDBJ databases">
        <title>VSG repertoire of Trypanosoma brucei EATRO 1125.</title>
        <authorList>
            <person name="Cross G.A."/>
        </authorList>
    </citation>
    <scope>NUCLEOTIDE SEQUENCE</scope>
    <source>
        <strain evidence="9">EATRO 1125</strain>
    </source>
</reference>
<dbReference type="VEuPathDB" id="TriTrypDB:Tb1125.9.17380"/>
<dbReference type="VEuPathDB" id="TriTrypDB:Tb427_000605100"/>
<evidence type="ECO:0000256" key="3">
    <source>
        <dbReference type="ARBA" id="ARBA00022475"/>
    </source>
</evidence>
<keyword evidence="5" id="KW-0472">Membrane</keyword>
<evidence type="ECO:0000256" key="5">
    <source>
        <dbReference type="ARBA" id="ARBA00023136"/>
    </source>
</evidence>
<accession>A0A1J0R8T6</accession>
<evidence type="ECO:0000256" key="6">
    <source>
        <dbReference type="ARBA" id="ARBA00023180"/>
    </source>
</evidence>
<name>A0A1J0R8T6_9TRYP</name>
<sequence>MESQRRNGDTDVNIAQDFITITPDSTTTTRKAQIPQLNALGNSWSAPTTSETTEKLYSNIGELARNTHSSCDDSLNEVLNTILAPDKIKEEPLAIIKKPKGAPDKTAADEIATELINSVEPAGASQTQKLKEKILNTMVPKLAEGSRSQAKLRNLEYPGEIQTNTLVAIQELKTKVETESSSKNCPQQFATDQAQEEFCNAIGDANKDKCNNEKQCSYDDSEDSSKKCKFDAEKAKVKGVPATQPQTGGTETTTWNCKGKLEPKCTKAQECKWENNSCKDSIFMVNNKLAPIVYGFTSLVVQSCTWMN</sequence>
<dbReference type="Gene3D" id="3.30.1680.40">
    <property type="match status" value="1"/>
</dbReference>
<dbReference type="SUPFAM" id="SSF58087">
    <property type="entry name" value="Variant surface glycoprotein (N-terminal domain)"/>
    <property type="match status" value="1"/>
</dbReference>
<comment type="function">
    <text evidence="1">VSG forms a coat on the surface of the parasite. The trypanosome evades the immune response of the host by expressing a series of antigenically distinct VSGs from an estimated 1000 VSG genes.</text>
</comment>
<evidence type="ECO:0000256" key="7">
    <source>
        <dbReference type="ARBA" id="ARBA00023288"/>
    </source>
</evidence>